<dbReference type="Proteomes" id="UP000298484">
    <property type="component" value="Unassembled WGS sequence"/>
</dbReference>
<sequence length="561" mass="65602">MRVFDKIYKFLKLREDNLVINYNIKISNNTSGTLTINKELSQNFKLTKIKNANIRFGFTIAEVNINIDTHLESNEIILSKGVIKKLGLPTNCQYNIIVKDSEIIIGPFIGIYIGRYKNTVIQKLRFLDSYIQNYNQIKGVVFAFSLDSINKRNLTINGYFYNPNKDRWEEAVLPYPSSIFQRSTFNSEWREYFGALYGNKIFNYRPLNKWEVYDTLNQFPEVSEYLPPTSQYNDIKDLAEYMKQYKDIYLKPISGKKGLGIFNILKDDRKFYVKSRVDGENLEWPFENPDELLNFMHNKLEKGKYIIQKTIDIKFENKVMDFRIGMDKDQLGNWNNLMFVSRVSGENSIVSNRAISGGAIKPISEVLKNDYHMNDQQVEYYKDELVSLAESISNKLELTGYQMGKLAFDFVIDKDKKIWVIEINSRYPDDSLANKIGEKQTYYDIHHTNMLYAKKLGGFEVSANSVQLNFLNEDEQPEDSNQDRFKIFVAIPRKDKHEYENHVFKMLQRFGITGNVDYNEKLRKVEIDINGDSKTMEHFIESIKRGKTHSNKAVIGLKQCK</sequence>
<dbReference type="AlphaFoldDB" id="A0A4Y9A6I8"/>
<gene>
    <name evidence="3" type="ORF">E4U82_18670</name>
</gene>
<evidence type="ECO:0000313" key="3">
    <source>
        <dbReference type="EMBL" id="TFJ91253.1"/>
    </source>
</evidence>
<dbReference type="Pfam" id="PF14398">
    <property type="entry name" value="ATPgrasp_YheCD"/>
    <property type="match status" value="1"/>
</dbReference>
<reference evidence="3 4" key="1">
    <citation type="submission" date="2019-03" db="EMBL/GenBank/DDBJ databases">
        <title>Genome sequence of Lentibacillus salicampi ATCC BAA-719.</title>
        <authorList>
            <person name="Maclea K.S."/>
            <person name="Simoes Junior M."/>
        </authorList>
    </citation>
    <scope>NUCLEOTIDE SEQUENCE [LARGE SCALE GENOMIC DNA]</scope>
    <source>
        <strain evidence="3 4">ATCC BAA-719</strain>
    </source>
</reference>
<name>A0A4Y9A6I8_9BACI</name>
<keyword evidence="4" id="KW-1185">Reference proteome</keyword>
<dbReference type="InterPro" id="IPR011761">
    <property type="entry name" value="ATP-grasp"/>
</dbReference>
<dbReference type="PROSITE" id="PS50975">
    <property type="entry name" value="ATP_GRASP"/>
    <property type="match status" value="1"/>
</dbReference>
<protein>
    <submittedName>
        <fullName evidence="3">YheC/YheD family protein</fullName>
    </submittedName>
</protein>
<evidence type="ECO:0000313" key="4">
    <source>
        <dbReference type="Proteomes" id="UP000298484"/>
    </source>
</evidence>
<feature type="domain" description="ATP-grasp" evidence="2">
    <location>
        <begin position="219"/>
        <end position="454"/>
    </location>
</feature>
<dbReference type="GO" id="GO:0046872">
    <property type="term" value="F:metal ion binding"/>
    <property type="evidence" value="ECO:0007669"/>
    <property type="project" value="InterPro"/>
</dbReference>
<dbReference type="GO" id="GO:0005524">
    <property type="term" value="F:ATP binding"/>
    <property type="evidence" value="ECO:0007669"/>
    <property type="project" value="UniProtKB-UniRule"/>
</dbReference>
<keyword evidence="1" id="KW-0067">ATP-binding</keyword>
<dbReference type="Gene3D" id="3.30.470.20">
    <property type="entry name" value="ATP-grasp fold, B domain"/>
    <property type="match status" value="1"/>
</dbReference>
<dbReference type="SUPFAM" id="SSF56059">
    <property type="entry name" value="Glutathione synthetase ATP-binding domain-like"/>
    <property type="match status" value="1"/>
</dbReference>
<dbReference type="InterPro" id="IPR026838">
    <property type="entry name" value="YheC/D"/>
</dbReference>
<proteinExistence type="predicted"/>
<evidence type="ECO:0000256" key="1">
    <source>
        <dbReference type="PROSITE-ProRule" id="PRU00409"/>
    </source>
</evidence>
<evidence type="ECO:0000259" key="2">
    <source>
        <dbReference type="PROSITE" id="PS50975"/>
    </source>
</evidence>
<dbReference type="EMBL" id="SRHY01000064">
    <property type="protein sequence ID" value="TFJ91253.1"/>
    <property type="molecule type" value="Genomic_DNA"/>
</dbReference>
<dbReference type="OrthoDB" id="7869153at2"/>
<accession>A0A4Y9A6I8</accession>
<keyword evidence="1" id="KW-0547">Nucleotide-binding</keyword>
<comment type="caution">
    <text evidence="3">The sequence shown here is derived from an EMBL/GenBank/DDBJ whole genome shotgun (WGS) entry which is preliminary data.</text>
</comment>
<organism evidence="3 4">
    <name type="scientific">Lentibacillus salicampi</name>
    <dbReference type="NCBI Taxonomy" id="175306"/>
    <lineage>
        <taxon>Bacteria</taxon>
        <taxon>Bacillati</taxon>
        <taxon>Bacillota</taxon>
        <taxon>Bacilli</taxon>
        <taxon>Bacillales</taxon>
        <taxon>Bacillaceae</taxon>
        <taxon>Lentibacillus</taxon>
    </lineage>
</organism>